<feature type="compositionally biased region" description="Low complexity" evidence="1">
    <location>
        <begin position="394"/>
        <end position="412"/>
    </location>
</feature>
<dbReference type="PROSITE" id="PS50003">
    <property type="entry name" value="PH_DOMAIN"/>
    <property type="match status" value="1"/>
</dbReference>
<dbReference type="InterPro" id="IPR011993">
    <property type="entry name" value="PH-like_dom_sf"/>
</dbReference>
<feature type="compositionally biased region" description="Basic residues" evidence="1">
    <location>
        <begin position="257"/>
        <end position="267"/>
    </location>
</feature>
<feature type="compositionally biased region" description="Basic and acidic residues" evidence="1">
    <location>
        <begin position="46"/>
        <end position="61"/>
    </location>
</feature>
<dbReference type="AlphaFoldDB" id="K1WZ08"/>
<accession>K1WZ08</accession>
<evidence type="ECO:0000256" key="1">
    <source>
        <dbReference type="SAM" id="MobiDB-lite"/>
    </source>
</evidence>
<proteinExistence type="predicted"/>
<feature type="compositionally biased region" description="Basic and acidic residues" evidence="1">
    <location>
        <begin position="205"/>
        <end position="214"/>
    </location>
</feature>
<reference evidence="3 4" key="1">
    <citation type="journal article" date="2012" name="BMC Genomics">
        <title>Sequencing the genome of Marssonina brunnea reveals fungus-poplar co-evolution.</title>
        <authorList>
            <person name="Zhu S."/>
            <person name="Cao Y.-Z."/>
            <person name="Jiang C."/>
            <person name="Tan B.-Y."/>
            <person name="Wang Z."/>
            <person name="Feng S."/>
            <person name="Zhang L."/>
            <person name="Su X.-H."/>
            <person name="Brejova B."/>
            <person name="Vinar T."/>
            <person name="Xu M."/>
            <person name="Wang M.-X."/>
            <person name="Zhang S.-G."/>
            <person name="Huang M.-R."/>
            <person name="Wu R."/>
            <person name="Zhou Y."/>
        </authorList>
    </citation>
    <scope>NUCLEOTIDE SEQUENCE [LARGE SCALE GENOMIC DNA]</scope>
    <source>
        <strain evidence="3 4">MB_m1</strain>
    </source>
</reference>
<dbReference type="HOGENOM" id="CLU_014855_0_0_1"/>
<evidence type="ECO:0000313" key="3">
    <source>
        <dbReference type="EMBL" id="EKD18196.1"/>
    </source>
</evidence>
<dbReference type="PANTHER" id="PTHR42073">
    <property type="entry name" value="MEIOTIC EXPRESSION UP-REGULATED PROTEIN 6"/>
    <property type="match status" value="1"/>
</dbReference>
<dbReference type="CDD" id="cd00821">
    <property type="entry name" value="PH"/>
    <property type="match status" value="1"/>
</dbReference>
<evidence type="ECO:0000259" key="2">
    <source>
        <dbReference type="PROSITE" id="PS50003"/>
    </source>
</evidence>
<dbReference type="InterPro" id="IPR001849">
    <property type="entry name" value="PH_domain"/>
</dbReference>
<feature type="compositionally biased region" description="Low complexity" evidence="1">
    <location>
        <begin position="501"/>
        <end position="513"/>
    </location>
</feature>
<organism evidence="3 4">
    <name type="scientific">Marssonina brunnea f. sp. multigermtubi (strain MB_m1)</name>
    <name type="common">Marssonina leaf spot fungus</name>
    <dbReference type="NCBI Taxonomy" id="1072389"/>
    <lineage>
        <taxon>Eukaryota</taxon>
        <taxon>Fungi</taxon>
        <taxon>Dikarya</taxon>
        <taxon>Ascomycota</taxon>
        <taxon>Pezizomycotina</taxon>
        <taxon>Leotiomycetes</taxon>
        <taxon>Helotiales</taxon>
        <taxon>Drepanopezizaceae</taxon>
        <taxon>Drepanopeziza</taxon>
    </lineage>
</organism>
<dbReference type="GeneID" id="18759903"/>
<dbReference type="Gene3D" id="2.30.29.30">
    <property type="entry name" value="Pleckstrin-homology domain (PH domain)/Phosphotyrosine-binding domain (PTB)"/>
    <property type="match status" value="1"/>
</dbReference>
<dbReference type="InterPro" id="IPR039712">
    <property type="entry name" value="Meu6"/>
</dbReference>
<dbReference type="InParanoid" id="K1WZ08"/>
<sequence length="513" mass="54165">MSAEAPKPVEAPVAAEAPKTVEETPAVAADNQVEASAVAEPTPAVEEAKKEEVADSTPVKEEVKPVEEGILGYKGPGLLKSFIFQKKFFYFGSEPVDSKTLSSYLRGEKAQDVAGKNVAWAAHTGNGLLFFTKKASEKATPAGIFNLSEISDIAEEGTVDFAFTLGGHKHIFQASSITERDNWVAVLKSKSAEAKELAPTVVESEEYKKTHTELTKPAVVATATPAKVEAPKEEKAEEKAEEKKEAKEEKKEEKKDRKSRSASRKRTSIFGGFGIGKKEEKSEVPVSSEESGPAPVSAAEEPAVAPAVAAPTEPATPKPDVTEPTPAVEETVATAPAEKPAQSKRNSIFGTLQSRFSHKEKKPDAEVAPVVPAKEAEPVSETAPVIPAVESSEPLAPSVATPTAAPTESTEVQATNGEAKATDTPTAKSEKRKSTLQWLSKKEKTGSDEEGEKPKSPFAKLRATVKGKTSPKAEKVSEKPAPTEESAAETATPAVQEPEKVAPASTPAVTASA</sequence>
<gene>
    <name evidence="3" type="ORF">MBM_03968</name>
</gene>
<feature type="region of interest" description="Disordered" evidence="1">
    <location>
        <begin position="204"/>
        <end position="513"/>
    </location>
</feature>
<dbReference type="PANTHER" id="PTHR42073:SF1">
    <property type="entry name" value="MEIOTIC EXPRESSION UP-REGULATED PROTEIN 6"/>
    <property type="match status" value="1"/>
</dbReference>
<feature type="compositionally biased region" description="Basic and acidic residues" evidence="1">
    <location>
        <begin position="440"/>
        <end position="455"/>
    </location>
</feature>
<protein>
    <submittedName>
        <fullName evidence="3">Immunogenic protein</fullName>
    </submittedName>
</protein>
<feature type="compositionally biased region" description="Low complexity" evidence="1">
    <location>
        <begin position="215"/>
        <end position="228"/>
    </location>
</feature>
<keyword evidence="4" id="KW-1185">Reference proteome</keyword>
<feature type="domain" description="PH" evidence="2">
    <location>
        <begin position="64"/>
        <end position="192"/>
    </location>
</feature>
<evidence type="ECO:0000313" key="4">
    <source>
        <dbReference type="Proteomes" id="UP000006753"/>
    </source>
</evidence>
<feature type="compositionally biased region" description="Low complexity" evidence="1">
    <location>
        <begin position="483"/>
        <end position="494"/>
    </location>
</feature>
<feature type="compositionally biased region" description="Basic and acidic residues" evidence="1">
    <location>
        <begin position="471"/>
        <end position="482"/>
    </location>
</feature>
<dbReference type="OMA" id="WAAHTGK"/>
<feature type="compositionally biased region" description="Basic and acidic residues" evidence="1">
    <location>
        <begin position="229"/>
        <end position="256"/>
    </location>
</feature>
<dbReference type="OrthoDB" id="5593352at2759"/>
<dbReference type="EMBL" id="JH921434">
    <property type="protein sequence ID" value="EKD18196.1"/>
    <property type="molecule type" value="Genomic_DNA"/>
</dbReference>
<dbReference type="STRING" id="1072389.K1WZ08"/>
<feature type="compositionally biased region" description="Low complexity" evidence="1">
    <location>
        <begin position="284"/>
        <end position="338"/>
    </location>
</feature>
<feature type="compositionally biased region" description="Polar residues" evidence="1">
    <location>
        <begin position="343"/>
        <end position="355"/>
    </location>
</feature>
<feature type="compositionally biased region" description="Low complexity" evidence="1">
    <location>
        <begin position="33"/>
        <end position="45"/>
    </location>
</feature>
<feature type="region of interest" description="Disordered" evidence="1">
    <location>
        <begin position="1"/>
        <end position="61"/>
    </location>
</feature>
<feature type="compositionally biased region" description="Low complexity" evidence="1">
    <location>
        <begin position="1"/>
        <end position="26"/>
    </location>
</feature>
<name>K1WZ08_MARBU</name>
<dbReference type="SUPFAM" id="SSF50729">
    <property type="entry name" value="PH domain-like"/>
    <property type="match status" value="1"/>
</dbReference>
<dbReference type="eggNOG" id="ENOG502S2JB">
    <property type="taxonomic scope" value="Eukaryota"/>
</dbReference>
<dbReference type="KEGG" id="mbe:MBM_03968"/>
<dbReference type="Proteomes" id="UP000006753">
    <property type="component" value="Unassembled WGS sequence"/>
</dbReference>
<dbReference type="InterPro" id="IPR039483">
    <property type="entry name" value="Meu6_PH_dom"/>
</dbReference>
<dbReference type="Pfam" id="PF15406">
    <property type="entry name" value="PH_6"/>
    <property type="match status" value="1"/>
</dbReference>